<sequence>MNCQNSLQSKIFNAKIFEFSFHYSQKILMKFDLSKIATQQQTKTPVHIHVDQEQDYKVLNDLIKTGDIIETKIRRKDTHDHKSKKFIYPVVKLVVNTTEYFADPASINISGVIIDSDNDAIKENTKHSLWITDGCDMNLFKNWSNDDVKSLHKSNEKPVARTNEQILYDRELQNKCFLVFQKFNTKMYDLVLYGEREALEATEMGAVKVLLVTDDVINRQSEQWIKNLTSTDRKYHGANIVIYDQSAKNYKDLTNYGGIIAVLKYYVDLSKQNTV</sequence>
<dbReference type="GeneID" id="94833095"/>
<dbReference type="Pfam" id="PF03465">
    <property type="entry name" value="eRF1_3"/>
    <property type="match status" value="1"/>
</dbReference>
<dbReference type="InterPro" id="IPR005142">
    <property type="entry name" value="eRF1_3"/>
</dbReference>
<dbReference type="GO" id="GO:0071025">
    <property type="term" value="P:RNA surveillance"/>
    <property type="evidence" value="ECO:0007669"/>
    <property type="project" value="InterPro"/>
</dbReference>
<dbReference type="EMBL" id="MLAK01000404">
    <property type="protein sequence ID" value="OHT14279.1"/>
    <property type="molecule type" value="Genomic_DNA"/>
</dbReference>
<dbReference type="GO" id="GO:0005737">
    <property type="term" value="C:cytoplasm"/>
    <property type="evidence" value="ECO:0007669"/>
    <property type="project" value="UniProtKB-SubCell"/>
</dbReference>
<dbReference type="Pfam" id="PF26356">
    <property type="entry name" value="Pelota_N"/>
    <property type="match status" value="1"/>
</dbReference>
<dbReference type="GO" id="GO:0070966">
    <property type="term" value="P:nuclear-transcribed mRNA catabolic process, no-go decay"/>
    <property type="evidence" value="ECO:0007669"/>
    <property type="project" value="InterPro"/>
</dbReference>
<dbReference type="PANTHER" id="PTHR10853">
    <property type="entry name" value="PELOTA"/>
    <property type="match status" value="1"/>
</dbReference>
<organism evidence="3 4">
    <name type="scientific">Tritrichomonas foetus</name>
    <dbReference type="NCBI Taxonomy" id="1144522"/>
    <lineage>
        <taxon>Eukaryota</taxon>
        <taxon>Metamonada</taxon>
        <taxon>Parabasalia</taxon>
        <taxon>Tritrichomonadida</taxon>
        <taxon>Tritrichomonadidae</taxon>
        <taxon>Tritrichomonas</taxon>
    </lineage>
</organism>
<dbReference type="GO" id="GO:0070651">
    <property type="term" value="P:nonfunctional rRNA decay"/>
    <property type="evidence" value="ECO:0007669"/>
    <property type="project" value="TreeGrafter"/>
</dbReference>
<proteinExistence type="predicted"/>
<dbReference type="RefSeq" id="XP_068367415.1">
    <property type="nucleotide sequence ID" value="XM_068498391.1"/>
</dbReference>
<dbReference type="InterPro" id="IPR038069">
    <property type="entry name" value="Pelota/DOM34_N"/>
</dbReference>
<dbReference type="InterPro" id="IPR004405">
    <property type="entry name" value="TF_pelota"/>
</dbReference>
<evidence type="ECO:0008006" key="5">
    <source>
        <dbReference type="Google" id="ProtNLM"/>
    </source>
</evidence>
<dbReference type="AlphaFoldDB" id="A0A1J4KSL4"/>
<dbReference type="VEuPathDB" id="TrichDB:TRFO_15459"/>
<dbReference type="SUPFAM" id="SSF159065">
    <property type="entry name" value="Dom34/Pelota N-terminal domain-like"/>
    <property type="match status" value="1"/>
</dbReference>
<evidence type="ECO:0000259" key="1">
    <source>
        <dbReference type="Pfam" id="PF03465"/>
    </source>
</evidence>
<name>A0A1J4KSL4_9EUKA</name>
<dbReference type="InterPro" id="IPR058547">
    <property type="entry name" value="Pelota_N"/>
</dbReference>
<dbReference type="GO" id="GO:0046872">
    <property type="term" value="F:metal ion binding"/>
    <property type="evidence" value="ECO:0007669"/>
    <property type="project" value="UniProtKB-KW"/>
</dbReference>
<evidence type="ECO:0000313" key="4">
    <source>
        <dbReference type="Proteomes" id="UP000179807"/>
    </source>
</evidence>
<evidence type="ECO:0000313" key="3">
    <source>
        <dbReference type="EMBL" id="OHT14279.1"/>
    </source>
</evidence>
<keyword evidence="4" id="KW-1185">Reference proteome</keyword>
<comment type="caution">
    <text evidence="3">The sequence shown here is derived from an EMBL/GenBank/DDBJ whole genome shotgun (WGS) entry which is preliminary data.</text>
</comment>
<dbReference type="Proteomes" id="UP000179807">
    <property type="component" value="Unassembled WGS sequence"/>
</dbReference>
<dbReference type="GO" id="GO:0032790">
    <property type="term" value="P:ribosome disassembly"/>
    <property type="evidence" value="ECO:0007669"/>
    <property type="project" value="TreeGrafter"/>
</dbReference>
<evidence type="ECO:0000259" key="2">
    <source>
        <dbReference type="Pfam" id="PF26356"/>
    </source>
</evidence>
<accession>A0A1J4KSL4</accession>
<reference evidence="3" key="1">
    <citation type="submission" date="2016-10" db="EMBL/GenBank/DDBJ databases">
        <authorList>
            <person name="Benchimol M."/>
            <person name="Almeida L.G."/>
            <person name="Vasconcelos A.T."/>
            <person name="Perreira-Neves A."/>
            <person name="Rosa I.A."/>
            <person name="Tasca T."/>
            <person name="Bogo M.R."/>
            <person name="de Souza W."/>
        </authorList>
    </citation>
    <scope>NUCLEOTIDE SEQUENCE [LARGE SCALE GENOMIC DNA]</scope>
    <source>
        <strain evidence="3">K</strain>
    </source>
</reference>
<protein>
    <recommendedName>
        <fullName evidence="5">eRF1 domain-containing protein</fullName>
    </recommendedName>
</protein>
<dbReference type="SUPFAM" id="SSF55315">
    <property type="entry name" value="L30e-like"/>
    <property type="match status" value="1"/>
</dbReference>
<dbReference type="PANTHER" id="PTHR10853:SF0">
    <property type="entry name" value="PROTEIN PELOTA HOMOLOG"/>
    <property type="match status" value="1"/>
</dbReference>
<feature type="domain" description="Pelota N-terminal" evidence="2">
    <location>
        <begin position="37"/>
        <end position="153"/>
    </location>
</feature>
<dbReference type="InterPro" id="IPR029064">
    <property type="entry name" value="Ribosomal_eL30-like_sf"/>
</dbReference>
<dbReference type="Gene3D" id="3.30.1330.30">
    <property type="match status" value="1"/>
</dbReference>
<dbReference type="Gene3D" id="2.30.30.870">
    <property type="entry name" value="Pelota, domain A"/>
    <property type="match status" value="1"/>
</dbReference>
<dbReference type="GO" id="GO:0070481">
    <property type="term" value="P:nuclear-transcribed mRNA catabolic process, non-stop decay"/>
    <property type="evidence" value="ECO:0007669"/>
    <property type="project" value="InterPro"/>
</dbReference>
<gene>
    <name evidence="3" type="ORF">TRFO_15459</name>
</gene>
<feature type="domain" description="eRF1" evidence="1">
    <location>
        <begin position="189"/>
        <end position="266"/>
    </location>
</feature>